<organism evidence="2 3">
    <name type="scientific">Phialemonium thermophilum</name>
    <dbReference type="NCBI Taxonomy" id="223376"/>
    <lineage>
        <taxon>Eukaryota</taxon>
        <taxon>Fungi</taxon>
        <taxon>Dikarya</taxon>
        <taxon>Ascomycota</taxon>
        <taxon>Pezizomycotina</taxon>
        <taxon>Sordariomycetes</taxon>
        <taxon>Sordariomycetidae</taxon>
        <taxon>Cephalothecales</taxon>
        <taxon>Cephalothecaceae</taxon>
        <taxon>Phialemonium</taxon>
    </lineage>
</organism>
<protein>
    <submittedName>
        <fullName evidence="2">Uncharacterized protein</fullName>
    </submittedName>
</protein>
<sequence>MLASNISLNPSMTSWCARAIRLRSLRWLNTFTMSPPKRKPAPRGERPQPSISSGSDHRRSHMAPSCGTSCLRSSRRILSTVSISGLSPPCTQSTAPAGLPTEPPLDPDAPDPGGPVLAAPASPLLALPEAAPLGLSLDRSPPSLCRGKREMIVPLALQTSISTSSSMYD</sequence>
<proteinExistence type="predicted"/>
<feature type="compositionally biased region" description="Polar residues" evidence="1">
    <location>
        <begin position="82"/>
        <end position="95"/>
    </location>
</feature>
<dbReference type="Proteomes" id="UP001586593">
    <property type="component" value="Unassembled WGS sequence"/>
</dbReference>
<gene>
    <name evidence="2" type="ORF">VTK73DRAFT_10296</name>
</gene>
<evidence type="ECO:0000313" key="2">
    <source>
        <dbReference type="EMBL" id="KAL1847677.1"/>
    </source>
</evidence>
<evidence type="ECO:0000256" key="1">
    <source>
        <dbReference type="SAM" id="MobiDB-lite"/>
    </source>
</evidence>
<feature type="compositionally biased region" description="Pro residues" evidence="1">
    <location>
        <begin position="101"/>
        <end position="113"/>
    </location>
</feature>
<comment type="caution">
    <text evidence="2">The sequence shown here is derived from an EMBL/GenBank/DDBJ whole genome shotgun (WGS) entry which is preliminary data.</text>
</comment>
<name>A0ABR3VXD8_9PEZI</name>
<feature type="region of interest" description="Disordered" evidence="1">
    <location>
        <begin position="31"/>
        <end position="69"/>
    </location>
</feature>
<evidence type="ECO:0000313" key="3">
    <source>
        <dbReference type="Proteomes" id="UP001586593"/>
    </source>
</evidence>
<keyword evidence="3" id="KW-1185">Reference proteome</keyword>
<dbReference type="EMBL" id="JAZHXJ010000963">
    <property type="protein sequence ID" value="KAL1847677.1"/>
    <property type="molecule type" value="Genomic_DNA"/>
</dbReference>
<feature type="region of interest" description="Disordered" evidence="1">
    <location>
        <begin position="82"/>
        <end position="120"/>
    </location>
</feature>
<reference evidence="2 3" key="1">
    <citation type="journal article" date="2024" name="Commun. Biol.">
        <title>Comparative genomic analysis of thermophilic fungi reveals convergent evolutionary adaptations and gene losses.</title>
        <authorList>
            <person name="Steindorff A.S."/>
            <person name="Aguilar-Pontes M.V."/>
            <person name="Robinson A.J."/>
            <person name="Andreopoulos B."/>
            <person name="LaButti K."/>
            <person name="Kuo A."/>
            <person name="Mondo S."/>
            <person name="Riley R."/>
            <person name="Otillar R."/>
            <person name="Haridas S."/>
            <person name="Lipzen A."/>
            <person name="Grimwood J."/>
            <person name="Schmutz J."/>
            <person name="Clum A."/>
            <person name="Reid I.D."/>
            <person name="Moisan M.C."/>
            <person name="Butler G."/>
            <person name="Nguyen T.T.M."/>
            <person name="Dewar K."/>
            <person name="Conant G."/>
            <person name="Drula E."/>
            <person name="Henrissat B."/>
            <person name="Hansel C."/>
            <person name="Singer S."/>
            <person name="Hutchinson M.I."/>
            <person name="de Vries R.P."/>
            <person name="Natvig D.O."/>
            <person name="Powell A.J."/>
            <person name="Tsang A."/>
            <person name="Grigoriev I.V."/>
        </authorList>
    </citation>
    <scope>NUCLEOTIDE SEQUENCE [LARGE SCALE GENOMIC DNA]</scope>
    <source>
        <strain evidence="2 3">ATCC 24622</strain>
    </source>
</reference>
<accession>A0ABR3VXD8</accession>